<keyword evidence="2" id="KW-1185">Reference proteome</keyword>
<proteinExistence type="predicted"/>
<reference evidence="1" key="1">
    <citation type="submission" date="2021-09" db="EMBL/GenBank/DDBJ databases">
        <authorList>
            <consortium name="AG Swart"/>
            <person name="Singh M."/>
            <person name="Singh A."/>
            <person name="Seah K."/>
            <person name="Emmerich C."/>
        </authorList>
    </citation>
    <scope>NUCLEOTIDE SEQUENCE</scope>
    <source>
        <strain evidence="1">ATCC30299</strain>
    </source>
</reference>
<protein>
    <submittedName>
        <fullName evidence="1">Uncharacterized protein</fullName>
    </submittedName>
</protein>
<organism evidence="1 2">
    <name type="scientific">Blepharisma stoltei</name>
    <dbReference type="NCBI Taxonomy" id="1481888"/>
    <lineage>
        <taxon>Eukaryota</taxon>
        <taxon>Sar</taxon>
        <taxon>Alveolata</taxon>
        <taxon>Ciliophora</taxon>
        <taxon>Postciliodesmatophora</taxon>
        <taxon>Heterotrichea</taxon>
        <taxon>Heterotrichida</taxon>
        <taxon>Blepharismidae</taxon>
        <taxon>Blepharisma</taxon>
    </lineage>
</organism>
<sequence length="79" mass="8810">MTDCSNHISSNKAAFAPFRGQDFGSRPRLISLESSDTNAYNICGSSSSESPGLLKDIKTENFIRGNRQRTYSSYSNFNY</sequence>
<evidence type="ECO:0000313" key="1">
    <source>
        <dbReference type="EMBL" id="CAG9330539.1"/>
    </source>
</evidence>
<accession>A0AAU9JXQ6</accession>
<evidence type="ECO:0000313" key="2">
    <source>
        <dbReference type="Proteomes" id="UP001162131"/>
    </source>
</evidence>
<gene>
    <name evidence="1" type="ORF">BSTOLATCC_MIC51122</name>
</gene>
<dbReference type="AlphaFoldDB" id="A0AAU9JXQ6"/>
<dbReference type="Proteomes" id="UP001162131">
    <property type="component" value="Unassembled WGS sequence"/>
</dbReference>
<name>A0AAU9JXQ6_9CILI</name>
<comment type="caution">
    <text evidence="1">The sequence shown here is derived from an EMBL/GenBank/DDBJ whole genome shotgun (WGS) entry which is preliminary data.</text>
</comment>
<dbReference type="EMBL" id="CAJZBQ010000051">
    <property type="protein sequence ID" value="CAG9330539.1"/>
    <property type="molecule type" value="Genomic_DNA"/>
</dbReference>